<dbReference type="InterPro" id="IPR045085">
    <property type="entry name" value="HLD_clamp_pol_III_gamma_tau"/>
</dbReference>
<dbReference type="SUPFAM" id="SSF48019">
    <property type="entry name" value="post-AAA+ oligomerization domain-like"/>
    <property type="match status" value="1"/>
</dbReference>
<evidence type="ECO:0000256" key="4">
    <source>
        <dbReference type="ARBA" id="ARBA00022705"/>
    </source>
</evidence>
<dbReference type="AlphaFoldDB" id="D0KYU5"/>
<comment type="subunit">
    <text evidence="11">DNA polymerase III contains a core (composed of alpha, epsilon and theta chains) that associates with a tau subunit. This core dimerizes to form the POLIII' complex. PolIII' associates with the gamma complex (composed of gamma, delta, delta', psi and chi chains) and with the beta chain to form the complete DNA polymerase III complex.</text>
</comment>
<dbReference type="FunFam" id="3.40.50.300:FF:000014">
    <property type="entry name" value="DNA polymerase III subunit gamma/tau"/>
    <property type="match status" value="1"/>
</dbReference>
<dbReference type="EMBL" id="CP001801">
    <property type="protein sequence ID" value="ACX95618.1"/>
    <property type="molecule type" value="Genomic_DNA"/>
</dbReference>
<dbReference type="InterPro" id="IPR008921">
    <property type="entry name" value="DNA_pol3_clamp-load_cplx_C"/>
</dbReference>
<dbReference type="NCBIfam" id="TIGR02397">
    <property type="entry name" value="dnaX_nterm"/>
    <property type="match status" value="1"/>
</dbReference>
<evidence type="ECO:0000256" key="2">
    <source>
        <dbReference type="ARBA" id="ARBA00022679"/>
    </source>
</evidence>
<feature type="domain" description="AAA+ ATPase" evidence="13">
    <location>
        <begin position="37"/>
        <end position="178"/>
    </location>
</feature>
<evidence type="ECO:0000256" key="9">
    <source>
        <dbReference type="ARBA" id="ARBA00022932"/>
    </source>
</evidence>
<evidence type="ECO:0000259" key="13">
    <source>
        <dbReference type="SMART" id="SM00382"/>
    </source>
</evidence>
<evidence type="ECO:0000313" key="14">
    <source>
        <dbReference type="EMBL" id="ACX95618.1"/>
    </source>
</evidence>
<evidence type="ECO:0000256" key="6">
    <source>
        <dbReference type="ARBA" id="ARBA00022741"/>
    </source>
</evidence>
<dbReference type="InterPro" id="IPR038249">
    <property type="entry name" value="PolIII_tau_V_sf"/>
</dbReference>
<evidence type="ECO:0000256" key="5">
    <source>
        <dbReference type="ARBA" id="ARBA00022723"/>
    </source>
</evidence>
<dbReference type="GO" id="GO:0009360">
    <property type="term" value="C:DNA polymerase III complex"/>
    <property type="evidence" value="ECO:0007669"/>
    <property type="project" value="InterPro"/>
</dbReference>
<dbReference type="FunFam" id="1.10.8.60:FF:000013">
    <property type="entry name" value="DNA polymerase III subunit gamma/tau"/>
    <property type="match status" value="1"/>
</dbReference>
<dbReference type="GO" id="GO:0003677">
    <property type="term" value="F:DNA binding"/>
    <property type="evidence" value="ECO:0007669"/>
    <property type="project" value="InterPro"/>
</dbReference>
<comment type="function">
    <text evidence="11">DNA polymerase III is a complex, multichain enzyme responsible for most of the replicative synthesis in bacteria. This DNA polymerase also exhibits 3' to 5' exonuclease activity.</text>
</comment>
<evidence type="ECO:0000256" key="11">
    <source>
        <dbReference type="RuleBase" id="RU364063"/>
    </source>
</evidence>
<dbReference type="InterPro" id="IPR050238">
    <property type="entry name" value="DNA_Rep/Repair_Clamp_Loader"/>
</dbReference>
<organism evidence="14 15">
    <name type="scientific">Halothiobacillus neapolitanus (strain ATCC 23641 / DSM 15147 / CIP 104769 / NCIMB 8539 / c2)</name>
    <name type="common">Thiobacillus neapolitanus</name>
    <dbReference type="NCBI Taxonomy" id="555778"/>
    <lineage>
        <taxon>Bacteria</taxon>
        <taxon>Pseudomonadati</taxon>
        <taxon>Pseudomonadota</taxon>
        <taxon>Gammaproteobacteria</taxon>
        <taxon>Chromatiales</taxon>
        <taxon>Halothiobacillaceae</taxon>
        <taxon>Halothiobacillus</taxon>
    </lineage>
</organism>
<dbReference type="Gene3D" id="1.20.272.10">
    <property type="match status" value="1"/>
</dbReference>
<dbReference type="CDD" id="cd00009">
    <property type="entry name" value="AAA"/>
    <property type="match status" value="1"/>
</dbReference>
<dbReference type="PANTHER" id="PTHR11669:SF0">
    <property type="entry name" value="PROTEIN STICHEL-LIKE 2"/>
    <property type="match status" value="1"/>
</dbReference>
<dbReference type="NCBIfam" id="NF004046">
    <property type="entry name" value="PRK05563.1"/>
    <property type="match status" value="1"/>
</dbReference>
<keyword evidence="8 11" id="KW-0067">ATP-binding</keyword>
<comment type="similarity">
    <text evidence="1 11">Belongs to the DnaX/STICHEL family.</text>
</comment>
<dbReference type="GO" id="GO:0003887">
    <property type="term" value="F:DNA-directed DNA polymerase activity"/>
    <property type="evidence" value="ECO:0007669"/>
    <property type="project" value="UniProtKB-KW"/>
</dbReference>
<feature type="region of interest" description="Disordered" evidence="12">
    <location>
        <begin position="371"/>
        <end position="416"/>
    </location>
</feature>
<keyword evidence="5" id="KW-0479">Metal-binding</keyword>
<dbReference type="eggNOG" id="COG2812">
    <property type="taxonomic scope" value="Bacteria"/>
</dbReference>
<dbReference type="NCBIfam" id="NF005942">
    <property type="entry name" value="PRK07994.1"/>
    <property type="match status" value="1"/>
</dbReference>
<keyword evidence="3 11" id="KW-0548">Nucleotidyltransferase</keyword>
<evidence type="ECO:0000256" key="3">
    <source>
        <dbReference type="ARBA" id="ARBA00022695"/>
    </source>
</evidence>
<evidence type="ECO:0000313" key="15">
    <source>
        <dbReference type="Proteomes" id="UP000009102"/>
    </source>
</evidence>
<name>D0KYU5_HALNC</name>
<evidence type="ECO:0000256" key="1">
    <source>
        <dbReference type="ARBA" id="ARBA00006360"/>
    </source>
</evidence>
<feature type="compositionally biased region" description="Basic and acidic residues" evidence="12">
    <location>
        <begin position="404"/>
        <end position="416"/>
    </location>
</feature>
<dbReference type="PANTHER" id="PTHR11669">
    <property type="entry name" value="REPLICATION FACTOR C / DNA POLYMERASE III GAMMA-TAU SUBUNIT"/>
    <property type="match status" value="1"/>
</dbReference>
<dbReference type="RefSeq" id="WP_012823654.1">
    <property type="nucleotide sequence ID" value="NC_013422.1"/>
</dbReference>
<comment type="catalytic activity">
    <reaction evidence="10 11">
        <text>DNA(n) + a 2'-deoxyribonucleoside 5'-triphosphate = DNA(n+1) + diphosphate</text>
        <dbReference type="Rhea" id="RHEA:22508"/>
        <dbReference type="Rhea" id="RHEA-COMP:17339"/>
        <dbReference type="Rhea" id="RHEA-COMP:17340"/>
        <dbReference type="ChEBI" id="CHEBI:33019"/>
        <dbReference type="ChEBI" id="CHEBI:61560"/>
        <dbReference type="ChEBI" id="CHEBI:173112"/>
        <dbReference type="EC" id="2.7.7.7"/>
    </reaction>
</comment>
<reference evidence="14 15" key="1">
    <citation type="submission" date="2009-10" db="EMBL/GenBank/DDBJ databases">
        <title>Complete sequence of Halothiobacillus neapolitanus c2.</title>
        <authorList>
            <consortium name="US DOE Joint Genome Institute"/>
            <person name="Lucas S."/>
            <person name="Copeland A."/>
            <person name="Lapidus A."/>
            <person name="Glavina del Rio T."/>
            <person name="Tice H."/>
            <person name="Bruce D."/>
            <person name="Goodwin L."/>
            <person name="Pitluck S."/>
            <person name="Davenport K."/>
            <person name="Brettin T."/>
            <person name="Detter J.C."/>
            <person name="Han C."/>
            <person name="Tapia R."/>
            <person name="Larimer F."/>
            <person name="Land M."/>
            <person name="Hauser L."/>
            <person name="Kyrpides N."/>
            <person name="Mikhailova N."/>
            <person name="Kerfeld C."/>
            <person name="Cannon G."/>
            <person name="Heinhort S."/>
        </authorList>
    </citation>
    <scope>NUCLEOTIDE SEQUENCE [LARGE SCALE GENOMIC DNA]</scope>
    <source>
        <strain evidence="15">ATCC 23641 / c2</strain>
    </source>
</reference>
<sequence length="591" mass="65045">MSYLVLARKWRPKSFAEMVGQGHVLQALTNALDQSRLHHAYLFTGTRGVGKTTVARIFAKALNCEHGISSTPCGVCSACVEIDQGRFVDLIEVDAASRTGVDDTRDLLENVAYAPVRGRFKIYLIDEVHMFSKSSFNALLKTLEEPPEHVKFLLATTDPQKLPVTVLSRCLQFNLRALPLSQIQQHLADVLQKENIAFEPAALHLIAEAANGSMRDALSLLDQAIAFTGGKLDTVQVSQILGLSDHQIIWDMIDALYQQSADRLFALVDEALDRAVEPAILLAQFIESIHQLAMGQWIQSMSAAANPPPDELKSIDPQLLQLWYQIATTGRRDMAWSPNARIGLEMTLLRMLAFQPGGEASNGAVKATEPAAVHSYPSDSRSVSAAKTKPERVASSITQPESEPETKARLQKSAEHRVAEPMVAQTMPVQDKSDHDVPDHSGHARAQLTDLPWHEWVERIPGQPGRNLADRCHINIVDGQIQLVVAPQYEVIANARARESLLSQLSKLADTSKVKIIIGQNDTASDRATSEISAQAAITPAERRNQEEINLQQQRRQSVVQHPVVQLLQEQAGAQLVEESILPRDGQSDPA</sequence>
<keyword evidence="4 11" id="KW-0235">DNA replication</keyword>
<evidence type="ECO:0000256" key="12">
    <source>
        <dbReference type="SAM" id="MobiDB-lite"/>
    </source>
</evidence>
<evidence type="ECO:0000256" key="10">
    <source>
        <dbReference type="ARBA" id="ARBA00049244"/>
    </source>
</evidence>
<evidence type="ECO:0000256" key="7">
    <source>
        <dbReference type="ARBA" id="ARBA00022833"/>
    </source>
</evidence>
<dbReference type="InterPro" id="IPR003593">
    <property type="entry name" value="AAA+_ATPase"/>
</dbReference>
<keyword evidence="6 11" id="KW-0547">Nucleotide-binding</keyword>
<dbReference type="STRING" id="555778.Hneap_0769"/>
<dbReference type="HOGENOM" id="CLU_006229_6_0_6"/>
<dbReference type="Proteomes" id="UP000009102">
    <property type="component" value="Chromosome"/>
</dbReference>
<dbReference type="Gene3D" id="3.40.50.300">
    <property type="entry name" value="P-loop containing nucleotide triphosphate hydrolases"/>
    <property type="match status" value="1"/>
</dbReference>
<dbReference type="InterPro" id="IPR027417">
    <property type="entry name" value="P-loop_NTPase"/>
</dbReference>
<dbReference type="InterPro" id="IPR022754">
    <property type="entry name" value="DNA_pol_III_gamma-3"/>
</dbReference>
<dbReference type="GO" id="GO:0005524">
    <property type="term" value="F:ATP binding"/>
    <property type="evidence" value="ECO:0007669"/>
    <property type="project" value="UniProtKB-KW"/>
</dbReference>
<dbReference type="Pfam" id="PF12169">
    <property type="entry name" value="DNA_pol3_gamma3"/>
    <property type="match status" value="1"/>
</dbReference>
<keyword evidence="7" id="KW-0862">Zinc</keyword>
<keyword evidence="15" id="KW-1185">Reference proteome</keyword>
<protein>
    <recommendedName>
        <fullName evidence="11">DNA polymerase III subunit gamma/tau</fullName>
        <ecNumber evidence="11">2.7.7.7</ecNumber>
    </recommendedName>
</protein>
<evidence type="ECO:0000256" key="8">
    <source>
        <dbReference type="ARBA" id="ARBA00022840"/>
    </source>
</evidence>
<dbReference type="Pfam" id="PF22608">
    <property type="entry name" value="DNAX_ATPase_lid"/>
    <property type="match status" value="1"/>
</dbReference>
<dbReference type="SUPFAM" id="SSF52540">
    <property type="entry name" value="P-loop containing nucleoside triphosphate hydrolases"/>
    <property type="match status" value="1"/>
</dbReference>
<dbReference type="InterPro" id="IPR012763">
    <property type="entry name" value="DNA_pol_III_sug/sutau_N"/>
</dbReference>
<dbReference type="Pfam" id="PF13177">
    <property type="entry name" value="DNA_pol3_delta2"/>
    <property type="match status" value="1"/>
</dbReference>
<dbReference type="GO" id="GO:0006261">
    <property type="term" value="P:DNA-templated DNA replication"/>
    <property type="evidence" value="ECO:0007669"/>
    <property type="project" value="TreeGrafter"/>
</dbReference>
<gene>
    <name evidence="11" type="primary">dnaX</name>
    <name evidence="14" type="ordered locus">Hneap_0769</name>
</gene>
<dbReference type="Gene3D" id="3.30.300.150">
    <property type="entry name" value="DNA polymerase III, tau subunit, domain V"/>
    <property type="match status" value="1"/>
</dbReference>
<dbReference type="GO" id="GO:0046872">
    <property type="term" value="F:metal ion binding"/>
    <property type="evidence" value="ECO:0007669"/>
    <property type="project" value="UniProtKB-KW"/>
</dbReference>
<dbReference type="KEGG" id="hna:Hneap_0769"/>
<dbReference type="CDD" id="cd18137">
    <property type="entry name" value="HLD_clamp_pol_III_gamma_tau"/>
    <property type="match status" value="1"/>
</dbReference>
<accession>D0KYU5</accession>
<dbReference type="OrthoDB" id="9810148at2"/>
<dbReference type="SMART" id="SM00382">
    <property type="entry name" value="AAA"/>
    <property type="match status" value="1"/>
</dbReference>
<dbReference type="EC" id="2.7.7.7" evidence="11"/>
<keyword evidence="2 11" id="KW-0808">Transferase</keyword>
<proteinExistence type="inferred from homology"/>
<dbReference type="Gene3D" id="1.10.8.60">
    <property type="match status" value="1"/>
</dbReference>
<keyword evidence="9 11" id="KW-0239">DNA-directed DNA polymerase</keyword>